<evidence type="ECO:0000313" key="15">
    <source>
        <dbReference type="Proteomes" id="UP000824165"/>
    </source>
</evidence>
<evidence type="ECO:0000256" key="7">
    <source>
        <dbReference type="ARBA" id="ARBA00022801"/>
    </source>
</evidence>
<dbReference type="CDD" id="cd06127">
    <property type="entry name" value="DEDDh"/>
    <property type="match status" value="1"/>
</dbReference>
<dbReference type="PANTHER" id="PTHR32294">
    <property type="entry name" value="DNA POLYMERASE III SUBUNIT ALPHA"/>
    <property type="match status" value="1"/>
</dbReference>
<dbReference type="InterPro" id="IPR004805">
    <property type="entry name" value="DnaE2/DnaE/PolC"/>
</dbReference>
<organism evidence="14 15">
    <name type="scientific">Candidatus Ornithomonoglobus intestinigallinarum</name>
    <dbReference type="NCBI Taxonomy" id="2840894"/>
    <lineage>
        <taxon>Bacteria</taxon>
        <taxon>Bacillati</taxon>
        <taxon>Bacillota</taxon>
        <taxon>Clostridia</taxon>
        <taxon>Candidatus Ornithomonoglobus</taxon>
    </lineage>
</organism>
<dbReference type="SMART" id="SM00481">
    <property type="entry name" value="POLIIIAc"/>
    <property type="match status" value="1"/>
</dbReference>
<reference evidence="14" key="1">
    <citation type="submission" date="2020-10" db="EMBL/GenBank/DDBJ databases">
        <authorList>
            <person name="Gilroy R."/>
        </authorList>
    </citation>
    <scope>NUCLEOTIDE SEQUENCE</scope>
    <source>
        <strain evidence="14">CHK181-108</strain>
    </source>
</reference>
<keyword evidence="6 11" id="KW-0540">Nuclease</keyword>
<dbReference type="EC" id="2.7.7.7" evidence="11"/>
<dbReference type="GO" id="GO:0006261">
    <property type="term" value="P:DNA-templated DNA replication"/>
    <property type="evidence" value="ECO:0007669"/>
    <property type="project" value="UniProtKB-UniRule"/>
</dbReference>
<dbReference type="InterPro" id="IPR011708">
    <property type="entry name" value="DNA_pol3_alpha_NTPase_dom"/>
</dbReference>
<comment type="function">
    <text evidence="1 11">Required for replicative DNA synthesis. This DNA polymerase also exhibits 3' to 5' exonuclease activity.</text>
</comment>
<reference evidence="14" key="2">
    <citation type="journal article" date="2021" name="PeerJ">
        <title>Extensive microbial diversity within the chicken gut microbiome revealed by metagenomics and culture.</title>
        <authorList>
            <person name="Gilroy R."/>
            <person name="Ravi A."/>
            <person name="Getino M."/>
            <person name="Pursley I."/>
            <person name="Horton D.L."/>
            <person name="Alikhan N.F."/>
            <person name="Baker D."/>
            <person name="Gharbi K."/>
            <person name="Hall N."/>
            <person name="Watson M."/>
            <person name="Adriaenssens E.M."/>
            <person name="Foster-Nyarko E."/>
            <person name="Jarju S."/>
            <person name="Secka A."/>
            <person name="Antonio M."/>
            <person name="Oren A."/>
            <person name="Chaudhuri R.R."/>
            <person name="La Ragione R."/>
            <person name="Hildebrand F."/>
            <person name="Pallen M.J."/>
        </authorList>
    </citation>
    <scope>NUCLEOTIDE SEQUENCE</scope>
    <source>
        <strain evidence="14">CHK181-108</strain>
    </source>
</reference>
<evidence type="ECO:0000256" key="2">
    <source>
        <dbReference type="ARBA" id="ARBA00022490"/>
    </source>
</evidence>
<gene>
    <name evidence="11" type="primary">polC</name>
    <name evidence="14" type="ORF">IAA60_05250</name>
</gene>
<dbReference type="SUPFAM" id="SSF160975">
    <property type="entry name" value="AF1531-like"/>
    <property type="match status" value="1"/>
</dbReference>
<comment type="similarity">
    <text evidence="11">Belongs to the DNA polymerase type-C family. PolC subfamily.</text>
</comment>
<sequence>MNPRLGSVFPEVMGDAVRSVGISKVLLSKGRRRMRIIFEYGTSPQEADTAAAAVKSVYHLADMRTEIEQRESLSEKNVMIYDLTEEEAANEETQRAARRRKKILGKANATEMLRGRAIHDDITAISSIDENSGRVTFSGRVFALDEREITSKKTGKKFHLVTMDITDNTDSVSAKIFIPKTDDDEDFKQFYTPIKGGVKKGGFYVVCRGNAQYDEYSGEVNVMLRDIAEIPAPPMKQDNAPEKRVELHLHTQMSAMDAVSSTEDLINRAIKWGHKAIAITDHGVVQSYPDAMKASGNNEKIKVLYGVEGYLVDDEKNIVCGAADETIDSPFVVFDIETTGLDKKTNGVTEIGAVKVENGVIVDRWSTFVDPERHIPEEITDLTGISDKMVAGADPISVQLPKFIEFCRGCVLVAHNAEFDIGFMKQKAAENDIEFDFPYLDTLMLAKCMFPTLHNYKLDTITNHLNVILENHHRAVDDAKATADAFVRMIEQLRSEGKSRLSELNGCYDMRGAAKKNRAFHIIMLAKNEQGIRNLYEMISQSQLRYVFRTTPRIPKSLIRQKREGLILGSACEAGELFRAVVGGESEERIKEIVDFYDYLEIQPIGNNAYMKYSKDFPDVTTDEDLRNLNREIVRLGEKYNKPVCATCDVHFMDPEGADYRKILMSFKGFSDAENQPPLYFRTTEEMLKEFAYLGKEKAYEVVVANTNKIADMIGSVRPIPTKKCPPVVEGAKDDIVNDSLKRAKELYGDPLPELIQQRLDKELYSITTYGFSVMYKIAQELVRKSLSDGYLVGSRGSVGSSFVAYLSGITEVNSLPAHYICPNCKNIEFVESDTGISGCDLPDKNCPKCGTKYNKDGHDIPFETFLGFAGDKEPDIDLNFSGEYQPVIHKYTETFFGEGFVFRAGTIGTVAEKTALGYVRKYMEKTGAKLRNAEMRRLAQGCVGVKRTSGQHPGGIIVVPYTNNIHEFCPVQHPADDPSSTIITTHFDYHSIDKNLLKLDELGHDDPTVIRMLEDLTGVNAKEIPIGDEETLSLFTSNKALKLNADIGTELGSYGIPEFGTKFVRQMLADTRPTTFSELVRISGLSHGTDVWLNNAQDLIRDGVTDLSHSICTRDDIMIYLIAMGVEASHAFKIMEKVRKGKGLSPEDEEAMRAANVPEWYLDSCKKIQYMFPKAHAVAYVTMAFRIAYFKVHYPEAFYIAYFSVRADDFDALLMAKGAERAREALKELMDKKHDNTISQKEEKLIPILEICIEMYARGINFTDIDLYKSHATDFLLTDGNIVPPLNAVPGLGENAAKAIAEARENGEFRNVEDLRLRTGITKTNIDMLEQMGCFAELPDADQVSLWD</sequence>
<name>A0A9D1H3R3_9FIRM</name>
<dbReference type="InterPro" id="IPR012337">
    <property type="entry name" value="RNaseH-like_sf"/>
</dbReference>
<evidence type="ECO:0000256" key="8">
    <source>
        <dbReference type="ARBA" id="ARBA00022839"/>
    </source>
</evidence>
<keyword evidence="2 11" id="KW-0963">Cytoplasm</keyword>
<dbReference type="Proteomes" id="UP000824165">
    <property type="component" value="Unassembled WGS sequence"/>
</dbReference>
<evidence type="ECO:0000256" key="1">
    <source>
        <dbReference type="ARBA" id="ARBA00003452"/>
    </source>
</evidence>
<evidence type="ECO:0000259" key="13">
    <source>
        <dbReference type="SMART" id="SM00481"/>
    </source>
</evidence>
<dbReference type="NCBIfam" id="NF001688">
    <property type="entry name" value="PRK00448.1"/>
    <property type="match status" value="1"/>
</dbReference>
<proteinExistence type="inferred from homology"/>
<feature type="domain" description="Exonuclease" evidence="12">
    <location>
        <begin position="330"/>
        <end position="495"/>
    </location>
</feature>
<dbReference type="CDD" id="cd04484">
    <property type="entry name" value="polC_OBF"/>
    <property type="match status" value="1"/>
</dbReference>
<dbReference type="InterPro" id="IPR040982">
    <property type="entry name" value="DNA_pol3_finger"/>
</dbReference>
<dbReference type="Pfam" id="PF02811">
    <property type="entry name" value="PHP"/>
    <property type="match status" value="2"/>
</dbReference>
<keyword evidence="7 11" id="KW-0378">Hydrolase</keyword>
<comment type="catalytic activity">
    <reaction evidence="10 11">
        <text>DNA(n) + a 2'-deoxyribonucleoside 5'-triphosphate = DNA(n+1) + diphosphate</text>
        <dbReference type="Rhea" id="RHEA:22508"/>
        <dbReference type="Rhea" id="RHEA-COMP:17339"/>
        <dbReference type="Rhea" id="RHEA-COMP:17340"/>
        <dbReference type="ChEBI" id="CHEBI:33019"/>
        <dbReference type="ChEBI" id="CHEBI:61560"/>
        <dbReference type="ChEBI" id="CHEBI:173112"/>
        <dbReference type="EC" id="2.7.7.7"/>
    </reaction>
</comment>
<dbReference type="Gene3D" id="3.30.1900.20">
    <property type="match status" value="2"/>
</dbReference>
<evidence type="ECO:0000256" key="5">
    <source>
        <dbReference type="ARBA" id="ARBA00022705"/>
    </source>
</evidence>
<dbReference type="SMART" id="SM00479">
    <property type="entry name" value="EXOIII"/>
    <property type="match status" value="1"/>
</dbReference>
<dbReference type="GO" id="GO:0003677">
    <property type="term" value="F:DNA binding"/>
    <property type="evidence" value="ECO:0007669"/>
    <property type="project" value="UniProtKB-UniRule"/>
</dbReference>
<dbReference type="InterPro" id="IPR012340">
    <property type="entry name" value="NA-bd_OB-fold"/>
</dbReference>
<evidence type="ECO:0000256" key="9">
    <source>
        <dbReference type="ARBA" id="ARBA00022932"/>
    </source>
</evidence>
<dbReference type="EMBL" id="DVLU01000051">
    <property type="protein sequence ID" value="HIT85296.1"/>
    <property type="molecule type" value="Genomic_DNA"/>
</dbReference>
<dbReference type="FunFam" id="3.30.420.10:FF:000045">
    <property type="entry name" value="3'-5' exonuclease DinG"/>
    <property type="match status" value="1"/>
</dbReference>
<evidence type="ECO:0000256" key="6">
    <source>
        <dbReference type="ARBA" id="ARBA00022722"/>
    </source>
</evidence>
<dbReference type="NCBIfam" id="TIGR01405">
    <property type="entry name" value="polC_Gram_pos"/>
    <property type="match status" value="1"/>
</dbReference>
<dbReference type="CDD" id="cd07435">
    <property type="entry name" value="PHP_PolIIIA_POLC"/>
    <property type="match status" value="1"/>
</dbReference>
<dbReference type="InterPro" id="IPR006308">
    <property type="entry name" value="Pol_III_a_PolC-type_gram_pos"/>
</dbReference>
<comment type="caution">
    <text evidence="14">The sequence shown here is derived from an EMBL/GenBank/DDBJ whole genome shotgun (WGS) entry which is preliminary data.</text>
</comment>
<dbReference type="Gene3D" id="1.10.150.870">
    <property type="match status" value="1"/>
</dbReference>
<dbReference type="HAMAP" id="MF_00356">
    <property type="entry name" value="DNApol_PolC"/>
    <property type="match status" value="1"/>
</dbReference>
<dbReference type="Pfam" id="PF07733">
    <property type="entry name" value="DNA_pol3_alpha"/>
    <property type="match status" value="2"/>
</dbReference>
<keyword evidence="5 11" id="KW-0235">DNA replication</keyword>
<dbReference type="SUPFAM" id="SSF53098">
    <property type="entry name" value="Ribonuclease H-like"/>
    <property type="match status" value="1"/>
</dbReference>
<dbReference type="InterPro" id="IPR036397">
    <property type="entry name" value="RNaseH_sf"/>
</dbReference>
<evidence type="ECO:0000256" key="3">
    <source>
        <dbReference type="ARBA" id="ARBA00022679"/>
    </source>
</evidence>
<dbReference type="CDD" id="cd07309">
    <property type="entry name" value="PHP"/>
    <property type="match status" value="1"/>
</dbReference>
<dbReference type="InterPro" id="IPR029460">
    <property type="entry name" value="DNAPol_HHH"/>
</dbReference>
<keyword evidence="8 11" id="KW-0269">Exonuclease</keyword>
<dbReference type="PANTHER" id="PTHR32294:SF5">
    <property type="entry name" value="DNA POLYMERASE III POLC-TYPE"/>
    <property type="match status" value="1"/>
</dbReference>
<dbReference type="GO" id="GO:0003887">
    <property type="term" value="F:DNA-directed DNA polymerase activity"/>
    <property type="evidence" value="ECO:0007669"/>
    <property type="project" value="UniProtKB-UniRule"/>
</dbReference>
<dbReference type="Pfam" id="PF14579">
    <property type="entry name" value="HHH_6"/>
    <property type="match status" value="1"/>
</dbReference>
<evidence type="ECO:0000256" key="11">
    <source>
        <dbReference type="HAMAP-Rule" id="MF_00356"/>
    </source>
</evidence>
<feature type="domain" description="Polymerase/histidinol phosphatase N-terminal" evidence="13">
    <location>
        <begin position="245"/>
        <end position="313"/>
    </location>
</feature>
<dbReference type="Gene3D" id="1.10.150.700">
    <property type="entry name" value="PolC, middle finger domain"/>
    <property type="match status" value="1"/>
</dbReference>
<evidence type="ECO:0000313" key="14">
    <source>
        <dbReference type="EMBL" id="HIT85296.1"/>
    </source>
</evidence>
<dbReference type="InterPro" id="IPR044923">
    <property type="entry name" value="PolC_middle_finger_sf"/>
</dbReference>
<dbReference type="InterPro" id="IPR004013">
    <property type="entry name" value="PHP_dom"/>
</dbReference>
<dbReference type="InterPro" id="IPR006054">
    <property type="entry name" value="DnaQ"/>
</dbReference>
<keyword evidence="3 11" id="KW-0808">Transferase</keyword>
<dbReference type="Gene3D" id="3.30.420.10">
    <property type="entry name" value="Ribonuclease H-like superfamily/Ribonuclease H"/>
    <property type="match status" value="1"/>
</dbReference>
<dbReference type="InterPro" id="IPR013520">
    <property type="entry name" value="Ribonucl_H"/>
</dbReference>
<keyword evidence="4 11" id="KW-0548">Nucleotidyltransferase</keyword>
<accession>A0A9D1H3R3</accession>
<dbReference type="GO" id="GO:0005737">
    <property type="term" value="C:cytoplasm"/>
    <property type="evidence" value="ECO:0007669"/>
    <property type="project" value="UniProtKB-SubCell"/>
</dbReference>
<evidence type="ECO:0000256" key="4">
    <source>
        <dbReference type="ARBA" id="ARBA00022695"/>
    </source>
</evidence>
<dbReference type="Pfam" id="PF00929">
    <property type="entry name" value="RNase_T"/>
    <property type="match status" value="1"/>
</dbReference>
<dbReference type="Gene3D" id="2.40.50.140">
    <property type="entry name" value="Nucleic acid-binding proteins"/>
    <property type="match status" value="1"/>
</dbReference>
<dbReference type="Gene3D" id="3.20.20.140">
    <property type="entry name" value="Metal-dependent hydrolases"/>
    <property type="match status" value="2"/>
</dbReference>
<comment type="subcellular location">
    <subcellularLocation>
        <location evidence="11">Cytoplasm</location>
    </subcellularLocation>
</comment>
<evidence type="ECO:0000256" key="10">
    <source>
        <dbReference type="ARBA" id="ARBA00049244"/>
    </source>
</evidence>
<evidence type="ECO:0000259" key="12">
    <source>
        <dbReference type="SMART" id="SM00479"/>
    </source>
</evidence>
<dbReference type="GO" id="GO:0008408">
    <property type="term" value="F:3'-5' exonuclease activity"/>
    <property type="evidence" value="ECO:0007669"/>
    <property type="project" value="UniProtKB-UniRule"/>
</dbReference>
<dbReference type="Gene3D" id="6.10.140.1510">
    <property type="match status" value="1"/>
</dbReference>
<dbReference type="InterPro" id="IPR003141">
    <property type="entry name" value="Pol/His_phosphatase_N"/>
</dbReference>
<keyword evidence="9 11" id="KW-0239">DNA-directed DNA polymerase</keyword>
<protein>
    <recommendedName>
        <fullName evidence="11">DNA polymerase III PolC-type</fullName>
        <shortName evidence="11">PolIII</shortName>
        <ecNumber evidence="11">2.7.7.7</ecNumber>
    </recommendedName>
</protein>
<dbReference type="Pfam" id="PF17657">
    <property type="entry name" value="DNA_pol3_finger"/>
    <property type="match status" value="1"/>
</dbReference>
<dbReference type="NCBIfam" id="TIGR00573">
    <property type="entry name" value="dnaq"/>
    <property type="match status" value="1"/>
</dbReference>